<reference evidence="1 2" key="1">
    <citation type="submission" date="2016-11" db="EMBL/GenBank/DDBJ databases">
        <authorList>
            <person name="Jaros S."/>
            <person name="Januszkiewicz K."/>
            <person name="Wedrychowicz H."/>
        </authorList>
    </citation>
    <scope>NUCLEOTIDE SEQUENCE [LARGE SCALE GENOMIC DNA]</scope>
    <source>
        <strain evidence="1 2">DSM 18119</strain>
    </source>
</reference>
<evidence type="ECO:0000313" key="1">
    <source>
        <dbReference type="EMBL" id="SHE49175.1"/>
    </source>
</evidence>
<gene>
    <name evidence="1" type="ORF">SAMN02745131_00450</name>
</gene>
<dbReference type="OrthoDB" id="680849at2"/>
<protein>
    <submittedName>
        <fullName evidence="1">Uncharacterized protein</fullName>
    </submittedName>
</protein>
<dbReference type="AlphaFoldDB" id="A0A1M4TXI8"/>
<dbReference type="EMBL" id="FQUU01000002">
    <property type="protein sequence ID" value="SHE49175.1"/>
    <property type="molecule type" value="Genomic_DNA"/>
</dbReference>
<name>A0A1M4TXI8_9BACT</name>
<organism evidence="1 2">
    <name type="scientific">Flavisolibacter ginsengisoli DSM 18119</name>
    <dbReference type="NCBI Taxonomy" id="1121884"/>
    <lineage>
        <taxon>Bacteria</taxon>
        <taxon>Pseudomonadati</taxon>
        <taxon>Bacteroidota</taxon>
        <taxon>Chitinophagia</taxon>
        <taxon>Chitinophagales</taxon>
        <taxon>Chitinophagaceae</taxon>
        <taxon>Flavisolibacter</taxon>
    </lineage>
</organism>
<keyword evidence="2" id="KW-1185">Reference proteome</keyword>
<proteinExistence type="predicted"/>
<evidence type="ECO:0000313" key="2">
    <source>
        <dbReference type="Proteomes" id="UP000184048"/>
    </source>
</evidence>
<dbReference type="Proteomes" id="UP000184048">
    <property type="component" value="Unassembled WGS sequence"/>
</dbReference>
<sequence length="65" mass="7435">MQLMMFLGNDMIDSVPVQMNQLSLPGYLGRFKRVLKEKHADLIRESGTPPEFLVVDPQPAKKYTN</sequence>
<accession>A0A1M4TXI8</accession>